<dbReference type="InterPro" id="IPR016181">
    <property type="entry name" value="Acyl_CoA_acyltransferase"/>
</dbReference>
<dbReference type="Gene3D" id="3.40.630.30">
    <property type="match status" value="1"/>
</dbReference>
<dbReference type="InterPro" id="IPR000182">
    <property type="entry name" value="GNAT_dom"/>
</dbReference>
<dbReference type="PANTHER" id="PTHR13947">
    <property type="entry name" value="GNAT FAMILY N-ACETYLTRANSFERASE"/>
    <property type="match status" value="1"/>
</dbReference>
<dbReference type="CDD" id="cd04301">
    <property type="entry name" value="NAT_SF"/>
    <property type="match status" value="1"/>
</dbReference>
<proteinExistence type="predicted"/>
<keyword evidence="4" id="KW-1185">Reference proteome</keyword>
<sequence>MIISKIQLQDVFQSKLLLEVQQAAYQVEAALIGSTAIPALKEDLETLQNCGETFYGYWIEDSLAGAISYKREGEVLDIYRLVVHPYYFRRGIGKALVRFIEEAEDHIKKIIVSTGTKNLPAKKLYEVLGFRETGEREVMPGLWITLFEKWR</sequence>
<accession>A0A401ZWD0</accession>
<dbReference type="PANTHER" id="PTHR13947:SF37">
    <property type="entry name" value="LD18367P"/>
    <property type="match status" value="1"/>
</dbReference>
<dbReference type="RefSeq" id="WP_218028867.1">
    <property type="nucleotide sequence ID" value="NZ_BIFR01000001.1"/>
</dbReference>
<evidence type="ECO:0000313" key="4">
    <source>
        <dbReference type="Proteomes" id="UP000287352"/>
    </source>
</evidence>
<protein>
    <submittedName>
        <fullName evidence="3">N-acetyltransferase</fullName>
    </submittedName>
</protein>
<evidence type="ECO:0000313" key="3">
    <source>
        <dbReference type="EMBL" id="GCE11080.1"/>
    </source>
</evidence>
<dbReference type="Proteomes" id="UP000287352">
    <property type="component" value="Unassembled WGS sequence"/>
</dbReference>
<name>A0A401ZWD0_9CHLR</name>
<dbReference type="EMBL" id="BIFR01000001">
    <property type="protein sequence ID" value="GCE11080.1"/>
    <property type="molecule type" value="Genomic_DNA"/>
</dbReference>
<reference evidence="4" key="1">
    <citation type="submission" date="2018-12" db="EMBL/GenBank/DDBJ databases">
        <title>Tengunoibacter tsumagoiensis gen. nov., sp. nov., Dictyobacter kobayashii sp. nov., D. alpinus sp. nov., and D. joshuensis sp. nov. and description of Dictyobacteraceae fam. nov. within the order Ktedonobacterales isolated from Tengu-no-mugimeshi.</title>
        <authorList>
            <person name="Wang C.M."/>
            <person name="Zheng Y."/>
            <person name="Sakai Y."/>
            <person name="Toyoda A."/>
            <person name="Minakuchi Y."/>
            <person name="Abe K."/>
            <person name="Yokota A."/>
            <person name="Yabe S."/>
        </authorList>
    </citation>
    <scope>NUCLEOTIDE SEQUENCE [LARGE SCALE GENOMIC DNA]</scope>
    <source>
        <strain evidence="4">Uno3</strain>
    </source>
</reference>
<gene>
    <name evidence="3" type="ORF">KTT_09390</name>
</gene>
<dbReference type="AlphaFoldDB" id="A0A401ZWD0"/>
<feature type="domain" description="N-acetyltransferase" evidence="2">
    <location>
        <begin position="6"/>
        <end position="151"/>
    </location>
</feature>
<evidence type="ECO:0000256" key="1">
    <source>
        <dbReference type="ARBA" id="ARBA00022679"/>
    </source>
</evidence>
<dbReference type="InterPro" id="IPR050769">
    <property type="entry name" value="NAT_camello-type"/>
</dbReference>
<dbReference type="GO" id="GO:0008080">
    <property type="term" value="F:N-acetyltransferase activity"/>
    <property type="evidence" value="ECO:0007669"/>
    <property type="project" value="InterPro"/>
</dbReference>
<dbReference type="PROSITE" id="PS51186">
    <property type="entry name" value="GNAT"/>
    <property type="match status" value="1"/>
</dbReference>
<dbReference type="Pfam" id="PF00583">
    <property type="entry name" value="Acetyltransf_1"/>
    <property type="match status" value="1"/>
</dbReference>
<keyword evidence="1 3" id="KW-0808">Transferase</keyword>
<comment type="caution">
    <text evidence="3">The sequence shown here is derived from an EMBL/GenBank/DDBJ whole genome shotgun (WGS) entry which is preliminary data.</text>
</comment>
<dbReference type="SUPFAM" id="SSF55729">
    <property type="entry name" value="Acyl-CoA N-acyltransferases (Nat)"/>
    <property type="match status" value="1"/>
</dbReference>
<evidence type="ECO:0000259" key="2">
    <source>
        <dbReference type="PROSITE" id="PS51186"/>
    </source>
</evidence>
<organism evidence="3 4">
    <name type="scientific">Tengunoibacter tsumagoiensis</name>
    <dbReference type="NCBI Taxonomy" id="2014871"/>
    <lineage>
        <taxon>Bacteria</taxon>
        <taxon>Bacillati</taxon>
        <taxon>Chloroflexota</taxon>
        <taxon>Ktedonobacteria</taxon>
        <taxon>Ktedonobacterales</taxon>
        <taxon>Dictyobacteraceae</taxon>
        <taxon>Tengunoibacter</taxon>
    </lineage>
</organism>